<feature type="domain" description="EamA" evidence="7">
    <location>
        <begin position="39"/>
        <end position="179"/>
    </location>
</feature>
<evidence type="ECO:0000256" key="4">
    <source>
        <dbReference type="ARBA" id="ARBA00022989"/>
    </source>
</evidence>
<dbReference type="InterPro" id="IPR051258">
    <property type="entry name" value="Diverse_Substrate_Transporter"/>
</dbReference>
<dbReference type="RefSeq" id="WP_183190047.1">
    <property type="nucleotide sequence ID" value="NZ_JACICD010000004.1"/>
</dbReference>
<evidence type="ECO:0000256" key="2">
    <source>
        <dbReference type="ARBA" id="ARBA00022475"/>
    </source>
</evidence>
<keyword evidence="2" id="KW-1003">Cell membrane</keyword>
<organism evidence="8 9">
    <name type="scientific">Ancylobacter tetraedralis</name>
    <dbReference type="NCBI Taxonomy" id="217068"/>
    <lineage>
        <taxon>Bacteria</taxon>
        <taxon>Pseudomonadati</taxon>
        <taxon>Pseudomonadota</taxon>
        <taxon>Alphaproteobacteria</taxon>
        <taxon>Hyphomicrobiales</taxon>
        <taxon>Xanthobacteraceae</taxon>
        <taxon>Ancylobacter</taxon>
    </lineage>
</organism>
<dbReference type="PANTHER" id="PTHR42920">
    <property type="entry name" value="OS03G0707200 PROTEIN-RELATED"/>
    <property type="match status" value="1"/>
</dbReference>
<evidence type="ECO:0000256" key="1">
    <source>
        <dbReference type="ARBA" id="ARBA00004651"/>
    </source>
</evidence>
<dbReference type="Proteomes" id="UP000533469">
    <property type="component" value="Unassembled WGS sequence"/>
</dbReference>
<evidence type="ECO:0000259" key="7">
    <source>
        <dbReference type="Pfam" id="PF00892"/>
    </source>
</evidence>
<evidence type="ECO:0000256" key="3">
    <source>
        <dbReference type="ARBA" id="ARBA00022692"/>
    </source>
</evidence>
<feature type="transmembrane region" description="Helical" evidence="6">
    <location>
        <begin position="221"/>
        <end position="241"/>
    </location>
</feature>
<feature type="transmembrane region" description="Helical" evidence="6">
    <location>
        <begin position="284"/>
        <end position="304"/>
    </location>
</feature>
<dbReference type="GO" id="GO:0005886">
    <property type="term" value="C:plasma membrane"/>
    <property type="evidence" value="ECO:0007669"/>
    <property type="project" value="UniProtKB-SubCell"/>
</dbReference>
<reference evidence="8 9" key="1">
    <citation type="submission" date="2020-08" db="EMBL/GenBank/DDBJ databases">
        <title>Genomic Encyclopedia of Type Strains, Phase IV (KMG-IV): sequencing the most valuable type-strain genomes for metagenomic binning, comparative biology and taxonomic classification.</title>
        <authorList>
            <person name="Goeker M."/>
        </authorList>
    </citation>
    <scope>NUCLEOTIDE SEQUENCE [LARGE SCALE GENOMIC DNA]</scope>
    <source>
        <strain evidence="8 9">DSM 5895</strain>
    </source>
</reference>
<keyword evidence="3 6" id="KW-0812">Transmembrane</keyword>
<gene>
    <name evidence="8" type="ORF">FHS55_002495</name>
</gene>
<feature type="transmembrane region" description="Helical" evidence="6">
    <location>
        <begin position="190"/>
        <end position="209"/>
    </location>
</feature>
<dbReference type="SUPFAM" id="SSF103481">
    <property type="entry name" value="Multidrug resistance efflux transporter EmrE"/>
    <property type="match status" value="2"/>
</dbReference>
<comment type="subcellular location">
    <subcellularLocation>
        <location evidence="1">Cell membrane</location>
        <topology evidence="1">Multi-pass membrane protein</topology>
    </subcellularLocation>
</comment>
<keyword evidence="9" id="KW-1185">Reference proteome</keyword>
<name>A0A839ZAZ1_9HYPH</name>
<sequence length="334" mass="34962">MSSVPEPATPGASVAEASSAAPAVLHAAAPVPAEGLPLAGYALGAAGAILFASKGIIIKLAYGEGIDAETLLALRMAFSLPFYLVIGAFALRGLRMRGEALPTTRVVLQSAGVGALGYWFSSYVDFLGLHYISASFERLILFTYPLYVVLFGALLFRQPVRLKVLWTFAVAYAGLALIFAEGLATIGADVARGASLVSVCAISFALYQLMARRLLNHIGSALFTCIAMISASVLAIGQFSLLRPLDSLLVSRHMLALGLMIAIGATVLPSFLMNAALKRISAQANSMISTVSPVATMMLAFLVLGEAASMVELAGAGLVLASIGWFTLSDSRRR</sequence>
<feature type="domain" description="EamA" evidence="7">
    <location>
        <begin position="192"/>
        <end position="325"/>
    </location>
</feature>
<feature type="transmembrane region" description="Helical" evidence="6">
    <location>
        <begin position="310"/>
        <end position="328"/>
    </location>
</feature>
<proteinExistence type="predicted"/>
<keyword evidence="5 6" id="KW-0472">Membrane</keyword>
<feature type="transmembrane region" description="Helical" evidence="6">
    <location>
        <begin position="38"/>
        <end position="62"/>
    </location>
</feature>
<dbReference type="InterPro" id="IPR037185">
    <property type="entry name" value="EmrE-like"/>
</dbReference>
<feature type="transmembrane region" description="Helical" evidence="6">
    <location>
        <begin position="74"/>
        <end position="94"/>
    </location>
</feature>
<accession>A0A839ZAZ1</accession>
<comment type="caution">
    <text evidence="8">The sequence shown here is derived from an EMBL/GenBank/DDBJ whole genome shotgun (WGS) entry which is preliminary data.</text>
</comment>
<evidence type="ECO:0000313" key="9">
    <source>
        <dbReference type="Proteomes" id="UP000533469"/>
    </source>
</evidence>
<feature type="transmembrane region" description="Helical" evidence="6">
    <location>
        <begin position="139"/>
        <end position="157"/>
    </location>
</feature>
<protein>
    <submittedName>
        <fullName evidence="8">Drug/metabolite transporter (DMT)-like permease</fullName>
    </submittedName>
</protein>
<dbReference type="Pfam" id="PF00892">
    <property type="entry name" value="EamA"/>
    <property type="match status" value="2"/>
</dbReference>
<dbReference type="InterPro" id="IPR000620">
    <property type="entry name" value="EamA_dom"/>
</dbReference>
<feature type="transmembrane region" description="Helical" evidence="6">
    <location>
        <begin position="253"/>
        <end position="272"/>
    </location>
</feature>
<feature type="transmembrane region" description="Helical" evidence="6">
    <location>
        <begin position="164"/>
        <end position="184"/>
    </location>
</feature>
<evidence type="ECO:0000256" key="6">
    <source>
        <dbReference type="SAM" id="Phobius"/>
    </source>
</evidence>
<dbReference type="EMBL" id="JACICD010000004">
    <property type="protein sequence ID" value="MBB3771886.1"/>
    <property type="molecule type" value="Genomic_DNA"/>
</dbReference>
<evidence type="ECO:0000313" key="8">
    <source>
        <dbReference type="EMBL" id="MBB3771886.1"/>
    </source>
</evidence>
<evidence type="ECO:0000256" key="5">
    <source>
        <dbReference type="ARBA" id="ARBA00023136"/>
    </source>
</evidence>
<dbReference type="AlphaFoldDB" id="A0A839ZAZ1"/>
<dbReference type="PANTHER" id="PTHR42920:SF5">
    <property type="entry name" value="EAMA DOMAIN-CONTAINING PROTEIN"/>
    <property type="match status" value="1"/>
</dbReference>
<keyword evidence="4 6" id="KW-1133">Transmembrane helix</keyword>